<comment type="caution">
    <text evidence="5">The sequence shown here is derived from an EMBL/GenBank/DDBJ whole genome shotgun (WGS) entry which is preliminary data.</text>
</comment>
<dbReference type="SUPFAM" id="SSF46785">
    <property type="entry name" value="Winged helix' DNA-binding domain"/>
    <property type="match status" value="1"/>
</dbReference>
<dbReference type="PANTHER" id="PTHR43132">
    <property type="entry name" value="ARSENICAL RESISTANCE OPERON REPRESSOR ARSR-RELATED"/>
    <property type="match status" value="1"/>
</dbReference>
<dbReference type="InterPro" id="IPR036390">
    <property type="entry name" value="WH_DNA-bd_sf"/>
</dbReference>
<dbReference type="InterPro" id="IPR001845">
    <property type="entry name" value="HTH_ArsR_DNA-bd_dom"/>
</dbReference>
<protein>
    <submittedName>
        <fullName evidence="5">Metalloregulator ArsR/SmtB family transcription factor</fullName>
    </submittedName>
</protein>
<evidence type="ECO:0000313" key="6">
    <source>
        <dbReference type="Proteomes" id="UP001500791"/>
    </source>
</evidence>
<evidence type="ECO:0000256" key="3">
    <source>
        <dbReference type="ARBA" id="ARBA00023163"/>
    </source>
</evidence>
<dbReference type="Gene3D" id="1.10.10.10">
    <property type="entry name" value="Winged helix-like DNA-binding domain superfamily/Winged helix DNA-binding domain"/>
    <property type="match status" value="1"/>
</dbReference>
<reference evidence="6" key="1">
    <citation type="journal article" date="2019" name="Int. J. Syst. Evol. Microbiol.">
        <title>The Global Catalogue of Microorganisms (GCM) 10K type strain sequencing project: providing services to taxonomists for standard genome sequencing and annotation.</title>
        <authorList>
            <consortium name="The Broad Institute Genomics Platform"/>
            <consortium name="The Broad Institute Genome Sequencing Center for Infectious Disease"/>
            <person name="Wu L."/>
            <person name="Ma J."/>
        </authorList>
    </citation>
    <scope>NUCLEOTIDE SEQUENCE [LARGE SCALE GENOMIC DNA]</scope>
    <source>
        <strain evidence="6">JCM 13476</strain>
    </source>
</reference>
<name>A0ABP3HRY9_9CAUL</name>
<gene>
    <name evidence="5" type="ORF">GCM10009093_02020</name>
</gene>
<sequence length="111" mass="12170">MEGMRHIPPSMLDTFEARAGEAAAMLKCLANPHRLLVLCQLGAGEMQVSELQQHIGLSQSALSQHLARLREDKLVSTRREGTAVFYRIENPAVAKIIATLADIYCPPEDAS</sequence>
<dbReference type="InterPro" id="IPR036388">
    <property type="entry name" value="WH-like_DNA-bd_sf"/>
</dbReference>
<dbReference type="NCBIfam" id="NF033788">
    <property type="entry name" value="HTH_metalloreg"/>
    <property type="match status" value="1"/>
</dbReference>
<evidence type="ECO:0000259" key="4">
    <source>
        <dbReference type="PROSITE" id="PS50987"/>
    </source>
</evidence>
<dbReference type="CDD" id="cd00090">
    <property type="entry name" value="HTH_ARSR"/>
    <property type="match status" value="1"/>
</dbReference>
<dbReference type="PROSITE" id="PS50987">
    <property type="entry name" value="HTH_ARSR_2"/>
    <property type="match status" value="1"/>
</dbReference>
<proteinExistence type="predicted"/>
<organism evidence="5 6">
    <name type="scientific">Brevundimonas terrae</name>
    <dbReference type="NCBI Taxonomy" id="363631"/>
    <lineage>
        <taxon>Bacteria</taxon>
        <taxon>Pseudomonadati</taxon>
        <taxon>Pseudomonadota</taxon>
        <taxon>Alphaproteobacteria</taxon>
        <taxon>Caulobacterales</taxon>
        <taxon>Caulobacteraceae</taxon>
        <taxon>Brevundimonas</taxon>
    </lineage>
</organism>
<dbReference type="InterPro" id="IPR051011">
    <property type="entry name" value="Metal_resp_trans_reg"/>
</dbReference>
<accession>A0ABP3HRY9</accession>
<dbReference type="Pfam" id="PF01022">
    <property type="entry name" value="HTH_5"/>
    <property type="match status" value="1"/>
</dbReference>
<evidence type="ECO:0000256" key="2">
    <source>
        <dbReference type="ARBA" id="ARBA00023125"/>
    </source>
</evidence>
<dbReference type="EMBL" id="BAAAEJ010000002">
    <property type="protein sequence ID" value="GAA0378542.1"/>
    <property type="molecule type" value="Genomic_DNA"/>
</dbReference>
<evidence type="ECO:0000256" key="1">
    <source>
        <dbReference type="ARBA" id="ARBA00023015"/>
    </source>
</evidence>
<keyword evidence="1" id="KW-0805">Transcription regulation</keyword>
<dbReference type="Proteomes" id="UP001500791">
    <property type="component" value="Unassembled WGS sequence"/>
</dbReference>
<dbReference type="InterPro" id="IPR011991">
    <property type="entry name" value="ArsR-like_HTH"/>
</dbReference>
<evidence type="ECO:0000313" key="5">
    <source>
        <dbReference type="EMBL" id="GAA0378542.1"/>
    </source>
</evidence>
<dbReference type="SMART" id="SM00418">
    <property type="entry name" value="HTH_ARSR"/>
    <property type="match status" value="1"/>
</dbReference>
<keyword evidence="3" id="KW-0804">Transcription</keyword>
<feature type="domain" description="HTH arsR-type" evidence="4">
    <location>
        <begin position="14"/>
        <end position="108"/>
    </location>
</feature>
<dbReference type="PANTHER" id="PTHR43132:SF2">
    <property type="entry name" value="ARSENICAL RESISTANCE OPERON REPRESSOR ARSR-RELATED"/>
    <property type="match status" value="1"/>
</dbReference>
<keyword evidence="2" id="KW-0238">DNA-binding</keyword>
<dbReference type="PRINTS" id="PR00778">
    <property type="entry name" value="HTHARSR"/>
</dbReference>
<keyword evidence="6" id="KW-1185">Reference proteome</keyword>